<sequence>MVTGPTVDFGKSVARVVMKFLFLQGKGAVEIHGKRKEILKDGCLSYSTMKIWVLSFQADRFEVADELRSGWPASEATEEDKADAVHVMILEDRQISAKVIAETLGISRKSVGHIIHNILDMRKLMRNGCRNS</sequence>
<dbReference type="AlphaFoldDB" id="A0AA36B839"/>
<dbReference type="Proteomes" id="UP001162480">
    <property type="component" value="Chromosome 10"/>
</dbReference>
<dbReference type="InterPro" id="IPR052709">
    <property type="entry name" value="Transposase-MT_Hybrid"/>
</dbReference>
<gene>
    <name evidence="1" type="ORF">OCTVUL_1B008671</name>
</gene>
<dbReference type="EMBL" id="OX597823">
    <property type="protein sequence ID" value="CAI9729339.1"/>
    <property type="molecule type" value="Genomic_DNA"/>
</dbReference>
<evidence type="ECO:0000313" key="1">
    <source>
        <dbReference type="EMBL" id="CAI9729339.1"/>
    </source>
</evidence>
<dbReference type="PANTHER" id="PTHR46060">
    <property type="entry name" value="MARINER MOS1 TRANSPOSASE-LIKE PROTEIN"/>
    <property type="match status" value="1"/>
</dbReference>
<reference evidence="1" key="1">
    <citation type="submission" date="2023-08" db="EMBL/GenBank/DDBJ databases">
        <authorList>
            <person name="Alioto T."/>
            <person name="Alioto T."/>
            <person name="Gomez Garrido J."/>
        </authorList>
    </citation>
    <scope>NUCLEOTIDE SEQUENCE</scope>
</reference>
<dbReference type="PANTHER" id="PTHR46060:SF1">
    <property type="entry name" value="MARINER MOS1 TRANSPOSASE-LIKE PROTEIN"/>
    <property type="match status" value="1"/>
</dbReference>
<organism evidence="1 2">
    <name type="scientific">Octopus vulgaris</name>
    <name type="common">Common octopus</name>
    <dbReference type="NCBI Taxonomy" id="6645"/>
    <lineage>
        <taxon>Eukaryota</taxon>
        <taxon>Metazoa</taxon>
        <taxon>Spiralia</taxon>
        <taxon>Lophotrochozoa</taxon>
        <taxon>Mollusca</taxon>
        <taxon>Cephalopoda</taxon>
        <taxon>Coleoidea</taxon>
        <taxon>Octopodiformes</taxon>
        <taxon>Octopoda</taxon>
        <taxon>Incirrata</taxon>
        <taxon>Octopodidae</taxon>
        <taxon>Octopus</taxon>
    </lineage>
</organism>
<evidence type="ECO:0000313" key="2">
    <source>
        <dbReference type="Proteomes" id="UP001162480"/>
    </source>
</evidence>
<proteinExistence type="predicted"/>
<accession>A0AA36B839</accession>
<protein>
    <recommendedName>
        <fullName evidence="3">Protein GVQW3-like</fullName>
    </recommendedName>
</protein>
<keyword evidence="2" id="KW-1185">Reference proteome</keyword>
<evidence type="ECO:0008006" key="3">
    <source>
        <dbReference type="Google" id="ProtNLM"/>
    </source>
</evidence>
<name>A0AA36B839_OCTVU</name>